<keyword evidence="10" id="KW-1185">Reference proteome</keyword>
<comment type="caution">
    <text evidence="9">The sequence shown here is derived from an EMBL/GenBank/DDBJ whole genome shotgun (WGS) entry which is preliminary data.</text>
</comment>
<dbReference type="InterPro" id="IPR035952">
    <property type="entry name" value="Rhomboid-like_sf"/>
</dbReference>
<comment type="caution">
    <text evidence="6">Lacks conserved residue(s) required for the propagation of feature annotation.</text>
</comment>
<feature type="region of interest" description="Disordered" evidence="7">
    <location>
        <begin position="1"/>
        <end position="157"/>
    </location>
</feature>
<feature type="region of interest" description="Disordered" evidence="7">
    <location>
        <begin position="503"/>
        <end position="533"/>
    </location>
</feature>
<dbReference type="GO" id="GO:0004252">
    <property type="term" value="F:serine-type endopeptidase activity"/>
    <property type="evidence" value="ECO:0007669"/>
    <property type="project" value="InterPro"/>
</dbReference>
<comment type="similarity">
    <text evidence="2 6">Belongs to the peptidase S54 family.</text>
</comment>
<protein>
    <recommendedName>
        <fullName evidence="6">RHOMBOID-like protein</fullName>
        <ecNumber evidence="6">3.4.21.105</ecNumber>
    </recommendedName>
</protein>
<organism evidence="9 10">
    <name type="scientific">Chlamydomonas schloesseri</name>
    <dbReference type="NCBI Taxonomy" id="2026947"/>
    <lineage>
        <taxon>Eukaryota</taxon>
        <taxon>Viridiplantae</taxon>
        <taxon>Chlorophyta</taxon>
        <taxon>core chlorophytes</taxon>
        <taxon>Chlorophyceae</taxon>
        <taxon>CS clade</taxon>
        <taxon>Chlamydomonadales</taxon>
        <taxon>Chlamydomonadaceae</taxon>
        <taxon>Chlamydomonas</taxon>
    </lineage>
</organism>
<name>A0A835STR0_9CHLO</name>
<feature type="compositionally biased region" description="Low complexity" evidence="7">
    <location>
        <begin position="513"/>
        <end position="523"/>
    </location>
</feature>
<feature type="compositionally biased region" description="Gly residues" evidence="7">
    <location>
        <begin position="647"/>
        <end position="682"/>
    </location>
</feature>
<feature type="compositionally biased region" description="Pro residues" evidence="7">
    <location>
        <begin position="763"/>
        <end position="772"/>
    </location>
</feature>
<feature type="compositionally biased region" description="Pro residues" evidence="7">
    <location>
        <begin position="388"/>
        <end position="405"/>
    </location>
</feature>
<comment type="subcellular location">
    <subcellularLocation>
        <location evidence="1 6">Membrane</location>
        <topology evidence="1 6">Multi-pass membrane protein</topology>
    </subcellularLocation>
</comment>
<feature type="transmembrane region" description="Helical" evidence="6">
    <location>
        <begin position="1007"/>
        <end position="1028"/>
    </location>
</feature>
<evidence type="ECO:0000256" key="3">
    <source>
        <dbReference type="ARBA" id="ARBA00022692"/>
    </source>
</evidence>
<feature type="region of interest" description="Disordered" evidence="7">
    <location>
        <begin position="761"/>
        <end position="786"/>
    </location>
</feature>
<keyword evidence="3 6" id="KW-0812">Transmembrane</keyword>
<feature type="region of interest" description="Disordered" evidence="7">
    <location>
        <begin position="262"/>
        <end position="474"/>
    </location>
</feature>
<feature type="region of interest" description="Disordered" evidence="7">
    <location>
        <begin position="642"/>
        <end position="686"/>
    </location>
</feature>
<feature type="compositionally biased region" description="Pro residues" evidence="7">
    <location>
        <begin position="230"/>
        <end position="241"/>
    </location>
</feature>
<dbReference type="Pfam" id="PF01694">
    <property type="entry name" value="Rhomboid"/>
    <property type="match status" value="1"/>
</dbReference>
<dbReference type="InterPro" id="IPR002610">
    <property type="entry name" value="Peptidase_S54_rhomboid-like"/>
</dbReference>
<evidence type="ECO:0000256" key="5">
    <source>
        <dbReference type="ARBA" id="ARBA00023136"/>
    </source>
</evidence>
<feature type="compositionally biased region" description="Low complexity" evidence="7">
    <location>
        <begin position="435"/>
        <end position="455"/>
    </location>
</feature>
<feature type="compositionally biased region" description="Low complexity" evidence="7">
    <location>
        <begin position="1"/>
        <end position="22"/>
    </location>
</feature>
<dbReference type="GO" id="GO:0016020">
    <property type="term" value="C:membrane"/>
    <property type="evidence" value="ECO:0007669"/>
    <property type="project" value="UniProtKB-SubCell"/>
</dbReference>
<dbReference type="EMBL" id="JAEHOD010000071">
    <property type="protein sequence ID" value="KAG2431686.1"/>
    <property type="molecule type" value="Genomic_DNA"/>
</dbReference>
<gene>
    <name evidence="9" type="ORF">HYH02_013263</name>
</gene>
<evidence type="ECO:0000256" key="2">
    <source>
        <dbReference type="ARBA" id="ARBA00009045"/>
    </source>
</evidence>
<feature type="transmembrane region" description="Helical" evidence="6">
    <location>
        <begin position="723"/>
        <end position="744"/>
    </location>
</feature>
<comment type="function">
    <text evidence="6">Serine protease involved in intramembrane proteolysis.</text>
</comment>
<dbReference type="Gene3D" id="1.20.1540.10">
    <property type="entry name" value="Rhomboid-like"/>
    <property type="match status" value="1"/>
</dbReference>
<sequence>MQASPPAAAPHAAAALRAPASPFDAQGPTGGLPAAPGTAAAATASSSSSSGVSRTPRQTWESSGGAASPAGASVPPSRAASSSLSVSAAGGAAGGSRSGGGSSGSEWESSSVSVSASPSAAPSVGGAAPAQLRRPASPARPGAAHLQPPSPSSRQQLHSFPHLHHHHAASAGGAVGGSAASGGAANAFAGVTAQPHPHPHPHLHAARSSPNMVMAAPVDAGGHGGSSAPSAPPLPPPPYPADPAANSHHHHHYLYATHAASAGGAAAPPGGLTPTGPGTPSYMCLPPAAPGAGPELEPWATTAPGPHPHPHPHPGAAAAPAPAPAPYQRLSSPGWPPHLPAHVPPPAPHSASSGGAAPPPPPPAPLLALSRPASSVAGGPSSASSTHLPPPPTALPPPFAAPNPTPTATTGAATCSGRLTRTTVDDVEAGTHDQAATTTSGSGASASGSGSSTGRAGNGGTGPGSHRHHKQLAGGTAAAAAVAAAAAAAAAVAAEEGTSALAPAATPAPAPAAAPGAAAVGLGSPPPPLPHAGSRVEVSVSVLEPQPPLGRPVSPSAVELAALGPAAAGAGAGAGGSAAAAAATAAVGVPILLLSAGSAAAAAAAAGGPVVPGVVLAAGVVPEPGADGVDVVATLLASGAPRRRLGTSGGGGTDLDETSGGGAAAGDGGDGDGAGDGGGGDAGPCALPAEVRRRLRSHLGRQRMKRIRTWKDLAHSTASPRPGYWLVGSLALLGVLLTAFYFMAGQWEFLRPVDVSGPADALVPPPPPPPAGAAPGGSVALGEPSSSAGINMTSSLITAAGNLTAVTNLGTAGSSSSSSSSSGSSSSINLEVYVTDPYAHNWGPDALWDWLAFWKPSAARTFGFSYLRAWGGRYCPDLAAGQWWRWLTGLLLHQSALHLVSNLALLLVLATYLEALYGCWRVLPVFFLAGIAGNMLSAWLEDPCTLVVGASGAVFGLLGAYTADAALNWESIPLLWLRLAGMGLVVGFMLALQLADHARNGGGGGGAVSHASHAGGFVAGLLLAWLLLPDFKARRCAKVTQLLTGLGLEAHLPPLEPPSAPGRQLYSFWQRHRLVTWGLYGVAVAVLVLQLVGVPAYLYTHTFKHLDCGPGR</sequence>
<feature type="transmembrane region" description="Helical" evidence="6">
    <location>
        <begin position="946"/>
        <end position="963"/>
    </location>
</feature>
<dbReference type="SUPFAM" id="SSF144091">
    <property type="entry name" value="Rhomboid-like"/>
    <property type="match status" value="1"/>
</dbReference>
<feature type="compositionally biased region" description="Low complexity" evidence="7">
    <location>
        <begin position="366"/>
        <end position="387"/>
    </location>
</feature>
<feature type="region of interest" description="Disordered" evidence="7">
    <location>
        <begin position="214"/>
        <end position="247"/>
    </location>
</feature>
<evidence type="ECO:0000256" key="7">
    <source>
        <dbReference type="SAM" id="MobiDB-lite"/>
    </source>
</evidence>
<feature type="compositionally biased region" description="Low complexity" evidence="7">
    <location>
        <begin position="262"/>
        <end position="280"/>
    </location>
</feature>
<dbReference type="Proteomes" id="UP000613740">
    <property type="component" value="Unassembled WGS sequence"/>
</dbReference>
<dbReference type="InterPro" id="IPR022764">
    <property type="entry name" value="Peptidase_S54_rhomboid_dom"/>
</dbReference>
<feature type="compositionally biased region" description="Gly residues" evidence="7">
    <location>
        <begin position="91"/>
        <end position="103"/>
    </location>
</feature>
<evidence type="ECO:0000256" key="6">
    <source>
        <dbReference type="RuleBase" id="RU362115"/>
    </source>
</evidence>
<evidence type="ECO:0000313" key="9">
    <source>
        <dbReference type="EMBL" id="KAG2431686.1"/>
    </source>
</evidence>
<feature type="compositionally biased region" description="Low complexity" evidence="7">
    <location>
        <begin position="104"/>
        <end position="144"/>
    </location>
</feature>
<keyword evidence="6" id="KW-0720">Serine protease</keyword>
<evidence type="ECO:0000256" key="4">
    <source>
        <dbReference type="ARBA" id="ARBA00022989"/>
    </source>
</evidence>
<evidence type="ECO:0000259" key="8">
    <source>
        <dbReference type="Pfam" id="PF01694"/>
    </source>
</evidence>
<keyword evidence="4 6" id="KW-1133">Transmembrane helix</keyword>
<keyword evidence="5 6" id="KW-0472">Membrane</keyword>
<dbReference type="EC" id="3.4.21.105" evidence="6"/>
<dbReference type="GO" id="GO:0006508">
    <property type="term" value="P:proteolysis"/>
    <property type="evidence" value="ECO:0007669"/>
    <property type="project" value="UniProtKB-KW"/>
</dbReference>
<feature type="domain" description="Peptidase S54 rhomboid" evidence="8">
    <location>
        <begin position="881"/>
        <end position="1028"/>
    </location>
</feature>
<dbReference type="OrthoDB" id="418595at2759"/>
<proteinExistence type="inferred from homology"/>
<keyword evidence="6" id="KW-0378">Hydrolase</keyword>
<evidence type="ECO:0000313" key="10">
    <source>
        <dbReference type="Proteomes" id="UP000613740"/>
    </source>
</evidence>
<feature type="compositionally biased region" description="Low complexity" evidence="7">
    <location>
        <begin position="290"/>
        <end position="304"/>
    </location>
</feature>
<dbReference type="PANTHER" id="PTHR22936">
    <property type="entry name" value="RHOMBOID-RELATED"/>
    <property type="match status" value="1"/>
</dbReference>
<feature type="transmembrane region" description="Helical" evidence="6">
    <location>
        <begin position="896"/>
        <end position="915"/>
    </location>
</feature>
<feature type="compositionally biased region" description="Low complexity" evidence="7">
    <location>
        <begin position="31"/>
        <end position="90"/>
    </location>
</feature>
<feature type="transmembrane region" description="Helical" evidence="6">
    <location>
        <begin position="975"/>
        <end position="995"/>
    </location>
</feature>
<feature type="transmembrane region" description="Helical" evidence="6">
    <location>
        <begin position="1074"/>
        <end position="1098"/>
    </location>
</feature>
<keyword evidence="6" id="KW-0645">Protease</keyword>
<evidence type="ECO:0000256" key="1">
    <source>
        <dbReference type="ARBA" id="ARBA00004141"/>
    </source>
</evidence>
<feature type="compositionally biased region" description="Pro residues" evidence="7">
    <location>
        <begin position="334"/>
        <end position="348"/>
    </location>
</feature>
<reference evidence="9" key="1">
    <citation type="journal article" date="2020" name="bioRxiv">
        <title>Comparative genomics of Chlamydomonas.</title>
        <authorList>
            <person name="Craig R.J."/>
            <person name="Hasan A.R."/>
            <person name="Ness R.W."/>
            <person name="Keightley P.D."/>
        </authorList>
    </citation>
    <scope>NUCLEOTIDE SEQUENCE</scope>
    <source>
        <strain evidence="9">CCAP 11/173</strain>
    </source>
</reference>
<dbReference type="AlphaFoldDB" id="A0A835STR0"/>
<comment type="catalytic activity">
    <reaction evidence="6">
        <text>Cleaves type-1 transmembrane domains using a catalytic dyad composed of serine and histidine that are contributed by different transmembrane domains.</text>
        <dbReference type="EC" id="3.4.21.105"/>
    </reaction>
</comment>
<dbReference type="PANTHER" id="PTHR22936:SF99">
    <property type="entry name" value="RHOMBOID-LIKE PROTEASE"/>
    <property type="match status" value="1"/>
</dbReference>
<accession>A0A835STR0</accession>